<dbReference type="EMBL" id="QOCW01000002">
    <property type="protein sequence ID" value="RBW70885.1"/>
    <property type="molecule type" value="Genomic_DNA"/>
</dbReference>
<dbReference type="Proteomes" id="UP000253314">
    <property type="component" value="Unassembled WGS sequence"/>
</dbReference>
<evidence type="ECO:0000259" key="1">
    <source>
        <dbReference type="Pfam" id="PF13452"/>
    </source>
</evidence>
<comment type="caution">
    <text evidence="2">The sequence shown here is derived from an EMBL/GenBank/DDBJ whole genome shotgun (WGS) entry which is preliminary data.</text>
</comment>
<accession>A0A366Y0J8</accession>
<dbReference type="RefSeq" id="WP_113804363.1">
    <property type="nucleotide sequence ID" value="NZ_QOCW01000002.1"/>
</dbReference>
<protein>
    <recommendedName>
        <fullName evidence="1">FAS1-like dehydratase domain-containing protein</fullName>
    </recommendedName>
</protein>
<evidence type="ECO:0000313" key="3">
    <source>
        <dbReference type="Proteomes" id="UP000253314"/>
    </source>
</evidence>
<reference evidence="2 3" key="1">
    <citation type="submission" date="2018-07" db="EMBL/GenBank/DDBJ databases">
        <title>Lottiidibacillus patelloidae gen. nov., sp. nov., isolated from the intestinal tract of a marine limpet and the reclassification of B. taeanensis BH030017T, B. algicola KMM 3737T and B. hwajinpoensis SW-72T as genus Lottiidibacillus.</title>
        <authorList>
            <person name="Liu R."/>
            <person name="Huang Z."/>
        </authorList>
    </citation>
    <scope>NUCLEOTIDE SEQUENCE [LARGE SCALE GENOMIC DNA]</scope>
    <source>
        <strain evidence="2 3">BH030017</strain>
    </source>
</reference>
<feature type="domain" description="FAS1-like dehydratase" evidence="1">
    <location>
        <begin position="10"/>
        <end position="123"/>
    </location>
</feature>
<gene>
    <name evidence="2" type="ORF">DS031_02475</name>
</gene>
<proteinExistence type="predicted"/>
<dbReference type="Gene3D" id="3.10.129.10">
    <property type="entry name" value="Hotdog Thioesterase"/>
    <property type="match status" value="1"/>
</dbReference>
<keyword evidence="3" id="KW-1185">Reference proteome</keyword>
<dbReference type="InterPro" id="IPR039569">
    <property type="entry name" value="FAS1-like_DH_region"/>
</dbReference>
<evidence type="ECO:0000313" key="2">
    <source>
        <dbReference type="EMBL" id="RBW70885.1"/>
    </source>
</evidence>
<dbReference type="InterPro" id="IPR029069">
    <property type="entry name" value="HotDog_dom_sf"/>
</dbReference>
<dbReference type="AlphaFoldDB" id="A0A366Y0J8"/>
<sequence length="142" mass="16441">MLSNELEGSKTNSFRVHVTEEMICSYLGALGINTVKRQEESEKIIAPPTLPIIFWQFADTYWLNPSYQSIIHGEQIFDYEKPILAGEIYTCSITLKKIYYKEGKSGFLQLLDHELSGKNDRNEFRALSTLMIRQNKEVNENE</sequence>
<organism evidence="2 3">
    <name type="scientific">Bacillus taeanensis</name>
    <dbReference type="NCBI Taxonomy" id="273032"/>
    <lineage>
        <taxon>Bacteria</taxon>
        <taxon>Bacillati</taxon>
        <taxon>Bacillota</taxon>
        <taxon>Bacilli</taxon>
        <taxon>Bacillales</taxon>
        <taxon>Bacillaceae</taxon>
        <taxon>Bacillus</taxon>
    </lineage>
</organism>
<dbReference type="OrthoDB" id="160199at2"/>
<name>A0A366Y0J8_9BACI</name>
<dbReference type="Pfam" id="PF13452">
    <property type="entry name" value="FAS1_DH_region"/>
    <property type="match status" value="1"/>
</dbReference>
<dbReference type="SUPFAM" id="SSF54637">
    <property type="entry name" value="Thioesterase/thiol ester dehydrase-isomerase"/>
    <property type="match status" value="1"/>
</dbReference>